<evidence type="ECO:0000256" key="1">
    <source>
        <dbReference type="SAM" id="MobiDB-lite"/>
    </source>
</evidence>
<feature type="transmembrane region" description="Helical" evidence="2">
    <location>
        <begin position="95"/>
        <end position="120"/>
    </location>
</feature>
<proteinExistence type="predicted"/>
<evidence type="ECO:0000313" key="3">
    <source>
        <dbReference type="EMBL" id="MBM9508686.1"/>
    </source>
</evidence>
<dbReference type="EMBL" id="JADKYB010000019">
    <property type="protein sequence ID" value="MBM9508686.1"/>
    <property type="molecule type" value="Genomic_DNA"/>
</dbReference>
<reference evidence="3 4" key="1">
    <citation type="submission" date="2021-01" db="EMBL/GenBank/DDBJ databases">
        <title>Streptomyces acididurans sp. nov., isolated from a peat swamp forest soil.</title>
        <authorList>
            <person name="Chantavorakit T."/>
            <person name="Duangmal K."/>
        </authorList>
    </citation>
    <scope>NUCLEOTIDE SEQUENCE [LARGE SCALE GENOMIC DNA]</scope>
    <source>
        <strain evidence="3 4">KK5PA1</strain>
    </source>
</reference>
<evidence type="ECO:0000256" key="2">
    <source>
        <dbReference type="SAM" id="Phobius"/>
    </source>
</evidence>
<feature type="transmembrane region" description="Helical" evidence="2">
    <location>
        <begin position="26"/>
        <end position="44"/>
    </location>
</feature>
<feature type="region of interest" description="Disordered" evidence="1">
    <location>
        <begin position="172"/>
        <end position="237"/>
    </location>
</feature>
<name>A0ABS2TZC1_9ACTN</name>
<evidence type="ECO:0000313" key="4">
    <source>
        <dbReference type="Proteomes" id="UP000749040"/>
    </source>
</evidence>
<feature type="transmembrane region" description="Helical" evidence="2">
    <location>
        <begin position="56"/>
        <end position="75"/>
    </location>
</feature>
<dbReference type="Proteomes" id="UP000749040">
    <property type="component" value="Unassembled WGS sequence"/>
</dbReference>
<gene>
    <name evidence="3" type="ORF">ITX44_29860</name>
</gene>
<keyword evidence="2" id="KW-0812">Transmembrane</keyword>
<dbReference type="RefSeq" id="WP_205360955.1">
    <property type="nucleotide sequence ID" value="NZ_JADKYB010000019.1"/>
</dbReference>
<comment type="caution">
    <text evidence="3">The sequence shown here is derived from an EMBL/GenBank/DDBJ whole genome shotgun (WGS) entry which is preliminary data.</text>
</comment>
<keyword evidence="2" id="KW-1133">Transmembrane helix</keyword>
<feature type="compositionally biased region" description="Basic and acidic residues" evidence="1">
    <location>
        <begin position="206"/>
        <end position="215"/>
    </location>
</feature>
<keyword evidence="4" id="KW-1185">Reference proteome</keyword>
<protein>
    <recommendedName>
        <fullName evidence="5">DUF1453 domain-containing protein</fullName>
    </recommendedName>
</protein>
<organism evidence="3 4">
    <name type="scientific">Actinacidiphila acididurans</name>
    <dbReference type="NCBI Taxonomy" id="2784346"/>
    <lineage>
        <taxon>Bacteria</taxon>
        <taxon>Bacillati</taxon>
        <taxon>Actinomycetota</taxon>
        <taxon>Actinomycetes</taxon>
        <taxon>Kitasatosporales</taxon>
        <taxon>Streptomycetaceae</taxon>
        <taxon>Actinacidiphila</taxon>
    </lineage>
</organism>
<feature type="compositionally biased region" description="Basic residues" evidence="1">
    <location>
        <begin position="225"/>
        <end position="237"/>
    </location>
</feature>
<evidence type="ECO:0008006" key="5">
    <source>
        <dbReference type="Google" id="ProtNLM"/>
    </source>
</evidence>
<keyword evidence="2" id="KW-0472">Membrane</keyword>
<accession>A0ABS2TZC1</accession>
<sequence length="237" mass="25181">MLDALAVIAIAAYVIGRQLFGEALRGKRVILLPAVLAVIGVTRLGGPGRPVEPKDVALLLVSGLIAAAIGLGQGAMMRLSSRDGGLWGRMPLRGLWLWAALVGSRVVVMVLASALGAHVAASSAPILLMLGVNRLGQAAMIVRRAHLAGIPFTREKDGSVFLADRLRTLNAQLDGRSDERTGGPRPGTGHPHDGTGVRPQPGGARRPYDDGHFPRDTSPYDPRSARRVRRSARGRRR</sequence>